<sequence>MQVRAAVHDRELGRWLLCLTGEQMDSVAYGLWLHGMTRSVAEANRFGASTASSTGPPRTRHAPAQKTSAEALPLQGLRLPSPHTDSDRRQPTTPTDALRKRRRPPSAITPIRSAAHALSNPTRTREPPRQRERPLSRPSPSAIRPAAGASGGRALPAAAGQPSRQRPGHGPPPSDCPSCQHPPEGGQGTGVAGQAVLVPDPARGRRHAR</sequence>
<protein>
    <submittedName>
        <fullName evidence="2">DUF6417 family protein</fullName>
    </submittedName>
</protein>
<evidence type="ECO:0000313" key="3">
    <source>
        <dbReference type="Proteomes" id="UP001553148"/>
    </source>
</evidence>
<name>A0ABV3L0I4_STRGS</name>
<keyword evidence="3" id="KW-1185">Reference proteome</keyword>
<evidence type="ECO:0000256" key="1">
    <source>
        <dbReference type="SAM" id="MobiDB-lite"/>
    </source>
</evidence>
<organism evidence="2 3">
    <name type="scientific">Streptomyces griseosporeus</name>
    <dbReference type="NCBI Taxonomy" id="1910"/>
    <lineage>
        <taxon>Bacteria</taxon>
        <taxon>Bacillati</taxon>
        <taxon>Actinomycetota</taxon>
        <taxon>Actinomycetes</taxon>
        <taxon>Kitasatosporales</taxon>
        <taxon>Streptomycetaceae</taxon>
        <taxon>Streptomyces</taxon>
    </lineage>
</organism>
<comment type="caution">
    <text evidence="2">The sequence shown here is derived from an EMBL/GenBank/DDBJ whole genome shotgun (WGS) entry which is preliminary data.</text>
</comment>
<accession>A0ABV3L0I4</accession>
<feature type="region of interest" description="Disordered" evidence="1">
    <location>
        <begin position="48"/>
        <end position="209"/>
    </location>
</feature>
<dbReference type="EMBL" id="JBFAUJ010000033">
    <property type="protein sequence ID" value="MEV8465080.1"/>
    <property type="molecule type" value="Genomic_DNA"/>
</dbReference>
<dbReference type="Proteomes" id="UP001553148">
    <property type="component" value="Unassembled WGS sequence"/>
</dbReference>
<gene>
    <name evidence="2" type="ORF">AB0470_36725</name>
</gene>
<feature type="compositionally biased region" description="Basic and acidic residues" evidence="1">
    <location>
        <begin position="123"/>
        <end position="135"/>
    </location>
</feature>
<reference evidence="2 3" key="1">
    <citation type="submission" date="2024-06" db="EMBL/GenBank/DDBJ databases">
        <title>The Natural Products Discovery Center: Release of the First 8490 Sequenced Strains for Exploring Actinobacteria Biosynthetic Diversity.</title>
        <authorList>
            <person name="Kalkreuter E."/>
            <person name="Kautsar S.A."/>
            <person name="Yang D."/>
            <person name="Bader C.D."/>
            <person name="Teijaro C.N."/>
            <person name="Fluegel L."/>
            <person name="Davis C.M."/>
            <person name="Simpson J.R."/>
            <person name="Lauterbach L."/>
            <person name="Steele A.D."/>
            <person name="Gui C."/>
            <person name="Meng S."/>
            <person name="Li G."/>
            <person name="Viehrig K."/>
            <person name="Ye F."/>
            <person name="Su P."/>
            <person name="Kiefer A.F."/>
            <person name="Nichols A."/>
            <person name="Cepeda A.J."/>
            <person name="Yan W."/>
            <person name="Fan B."/>
            <person name="Jiang Y."/>
            <person name="Adhikari A."/>
            <person name="Zheng C.-J."/>
            <person name="Schuster L."/>
            <person name="Cowan T.M."/>
            <person name="Smanski M.J."/>
            <person name="Chevrette M.G."/>
            <person name="De Carvalho L.P.S."/>
            <person name="Shen B."/>
        </authorList>
    </citation>
    <scope>NUCLEOTIDE SEQUENCE [LARGE SCALE GENOMIC DNA]</scope>
    <source>
        <strain evidence="2 3">NPDC052360</strain>
    </source>
</reference>
<dbReference type="Pfam" id="PF19981">
    <property type="entry name" value="DUF6417"/>
    <property type="match status" value="1"/>
</dbReference>
<proteinExistence type="predicted"/>
<dbReference type="InterPro" id="IPR046302">
    <property type="entry name" value="DUF6417"/>
</dbReference>
<evidence type="ECO:0000313" key="2">
    <source>
        <dbReference type="EMBL" id="MEV8465080.1"/>
    </source>
</evidence>